<organism evidence="3 4">
    <name type="scientific">Chryseobacterium camelliae</name>
    <dbReference type="NCBI Taxonomy" id="1265445"/>
    <lineage>
        <taxon>Bacteria</taxon>
        <taxon>Pseudomonadati</taxon>
        <taxon>Bacteroidota</taxon>
        <taxon>Flavobacteriia</taxon>
        <taxon>Flavobacteriales</taxon>
        <taxon>Weeksellaceae</taxon>
        <taxon>Chryseobacterium group</taxon>
        <taxon>Chryseobacterium</taxon>
    </lineage>
</organism>
<gene>
    <name evidence="3" type="ORF">QE404_003557</name>
</gene>
<dbReference type="Pfam" id="PF15640">
    <property type="entry name" value="Tox-MPTase4"/>
    <property type="match status" value="1"/>
</dbReference>
<keyword evidence="1" id="KW-1133">Transmembrane helix</keyword>
<name>A0ABU0TMZ3_9FLAO</name>
<reference evidence="3 4" key="1">
    <citation type="submission" date="2023-07" db="EMBL/GenBank/DDBJ databases">
        <title>Functional and genomic diversity of the sorghum phyllosphere microbiome.</title>
        <authorList>
            <person name="Shade A."/>
        </authorList>
    </citation>
    <scope>NUCLEOTIDE SEQUENCE [LARGE SCALE GENOMIC DNA]</scope>
    <source>
        <strain evidence="3 4">SORGH_AS_1064</strain>
    </source>
</reference>
<sequence>MKDREYKDVFDFGAEALSMDNTFSTTQFPSFKDAFTIGEHIRGMSHVSPLATVKFFNQSSDDLLTKYYPDAGSPVEGTFTYVSDVGSNLESVIKTTVKDFYYYGVQDVNNFAFRVIIFSSTDATKLKESFEVSLPKGREILMFVEDNSTDKISGIYGAIKISNDVLSFLNKSGRLEYDLYNNDEIYKEIKKVIPELKDNQIKSLLQQGYIEDIRIDIAKTYFKLASFFSSGVSFISPGLGILTNDALRLATSILLEKLILQIEKTKFDENRWQPKPPKLENGETDQNYTYDPLISSGKDSNGTVNFTEIIGLLKTILTEQNNLVRSILNIKKDFRKSTQPKGFPEILYNLYLSAYDTIYDVITNLEDISNLDIIKYSIQTYNALLCGVWNGLVDAVSGIFAMIKMIYDGITMGKDFVKNIDQYLPILLEQFDEAVQAIKEISFSETAKYIYKKLKEINLTFDPIACSYFTGYAFGFIISLIIEIIVGILISGGVVDIPIIIQKLEEAIFGIFRLGWGFVKGAARKIRTFSKFVVKSIKDLIKGFEELIKFLKGEKGSFKKIIDDVFEASNIKKIGQYGGKVLSESEVEDWAKLVMKKYGTKLLKVDKFDNPELLASFDPNTNTIKYTDDVTEYFMVHEHYHAEEMHKIGFNKYVKDAPLAGVKEADYIIKNWQHIYKREKYVYDRLVKNAKIHKLNEQEVSTPPFGHAFQYLDFIILKLEKRNIPIPKI</sequence>
<dbReference type="Proteomes" id="UP001225072">
    <property type="component" value="Unassembled WGS sequence"/>
</dbReference>
<keyword evidence="4" id="KW-1185">Reference proteome</keyword>
<protein>
    <recommendedName>
        <fullName evidence="2">Tox-MPTase4 domain-containing protein</fullName>
    </recommendedName>
</protein>
<keyword evidence="1" id="KW-0472">Membrane</keyword>
<dbReference type="EMBL" id="JAUTAL010000001">
    <property type="protein sequence ID" value="MDQ1098410.1"/>
    <property type="molecule type" value="Genomic_DNA"/>
</dbReference>
<dbReference type="RefSeq" id="WP_307452643.1">
    <property type="nucleotide sequence ID" value="NZ_JAUTAL010000001.1"/>
</dbReference>
<feature type="transmembrane region" description="Helical" evidence="1">
    <location>
        <begin position="472"/>
        <end position="495"/>
    </location>
</feature>
<evidence type="ECO:0000256" key="1">
    <source>
        <dbReference type="SAM" id="Phobius"/>
    </source>
</evidence>
<proteinExistence type="predicted"/>
<feature type="domain" description="Tox-MPTase4" evidence="2">
    <location>
        <begin position="572"/>
        <end position="700"/>
    </location>
</feature>
<dbReference type="InterPro" id="IPR028912">
    <property type="entry name" value="Tox-MPTase4_dom"/>
</dbReference>
<keyword evidence="1" id="KW-0812">Transmembrane</keyword>
<comment type="caution">
    <text evidence="3">The sequence shown here is derived from an EMBL/GenBank/DDBJ whole genome shotgun (WGS) entry which is preliminary data.</text>
</comment>
<evidence type="ECO:0000259" key="2">
    <source>
        <dbReference type="Pfam" id="PF15640"/>
    </source>
</evidence>
<evidence type="ECO:0000313" key="3">
    <source>
        <dbReference type="EMBL" id="MDQ1098410.1"/>
    </source>
</evidence>
<accession>A0ABU0TMZ3</accession>
<evidence type="ECO:0000313" key="4">
    <source>
        <dbReference type="Proteomes" id="UP001225072"/>
    </source>
</evidence>